<dbReference type="AlphaFoldDB" id="A0A670K9S2"/>
<evidence type="ECO:0000313" key="1">
    <source>
        <dbReference type="Ensembl" id="ENSPMRP00000034278.1"/>
    </source>
</evidence>
<reference evidence="1" key="3">
    <citation type="submission" date="2025-09" db="UniProtKB">
        <authorList>
            <consortium name="Ensembl"/>
        </authorList>
    </citation>
    <scope>IDENTIFICATION</scope>
</reference>
<organism evidence="1 2">
    <name type="scientific">Podarcis muralis</name>
    <name type="common">Wall lizard</name>
    <name type="synonym">Lacerta muralis</name>
    <dbReference type="NCBI Taxonomy" id="64176"/>
    <lineage>
        <taxon>Eukaryota</taxon>
        <taxon>Metazoa</taxon>
        <taxon>Chordata</taxon>
        <taxon>Craniata</taxon>
        <taxon>Vertebrata</taxon>
        <taxon>Euteleostomi</taxon>
        <taxon>Lepidosauria</taxon>
        <taxon>Squamata</taxon>
        <taxon>Bifurcata</taxon>
        <taxon>Unidentata</taxon>
        <taxon>Episquamata</taxon>
        <taxon>Laterata</taxon>
        <taxon>Lacertibaenia</taxon>
        <taxon>Lacertidae</taxon>
        <taxon>Podarcis</taxon>
    </lineage>
</organism>
<keyword evidence="2" id="KW-1185">Reference proteome</keyword>
<reference evidence="1" key="2">
    <citation type="submission" date="2025-08" db="UniProtKB">
        <authorList>
            <consortium name="Ensembl"/>
        </authorList>
    </citation>
    <scope>IDENTIFICATION</scope>
</reference>
<evidence type="ECO:0000313" key="2">
    <source>
        <dbReference type="Proteomes" id="UP000472272"/>
    </source>
</evidence>
<accession>A0A670K9S2</accession>
<dbReference type="Ensembl" id="ENSPMRT00000036370.1">
    <property type="protein sequence ID" value="ENSPMRP00000034278.1"/>
    <property type="gene ID" value="ENSPMRG00000022255.1"/>
</dbReference>
<sequence length="107" mass="12015">TAFPCPCCSTPRGLGPNTRPPRSSYPLIRLRLVSRPTTFAQAAIRFFKAENFIPAAFILSCIFSQTRGTPRNAVGRTSLRVSTKVPWRDIKFRERELKKLYAGSLGQ</sequence>
<protein>
    <submittedName>
        <fullName evidence="1">Uncharacterized protein</fullName>
    </submittedName>
</protein>
<reference evidence="1 2" key="1">
    <citation type="journal article" date="2019" name="Proc. Natl. Acad. Sci. U.S.A.">
        <title>Regulatory changes in pterin and carotenoid genes underlie balanced color polymorphisms in the wall lizard.</title>
        <authorList>
            <person name="Andrade P."/>
            <person name="Pinho C."/>
            <person name="Perez I de Lanuza G."/>
            <person name="Afonso S."/>
            <person name="Brejcha J."/>
            <person name="Rubin C.J."/>
            <person name="Wallerman O."/>
            <person name="Pereira P."/>
            <person name="Sabatino S.J."/>
            <person name="Bellati A."/>
            <person name="Pellitteri-Rosa D."/>
            <person name="Bosakova Z."/>
            <person name="Bunikis I."/>
            <person name="Carretero M.A."/>
            <person name="Feiner N."/>
            <person name="Marsik P."/>
            <person name="Pauperio F."/>
            <person name="Salvi D."/>
            <person name="Soler L."/>
            <person name="While G.M."/>
            <person name="Uller T."/>
            <person name="Font E."/>
            <person name="Andersson L."/>
            <person name="Carneiro M."/>
        </authorList>
    </citation>
    <scope>NUCLEOTIDE SEQUENCE</scope>
</reference>
<dbReference type="Proteomes" id="UP000472272">
    <property type="component" value="Chromosome 18"/>
</dbReference>
<proteinExistence type="predicted"/>
<name>A0A670K9S2_PODMU</name>